<evidence type="ECO:0000313" key="3">
    <source>
        <dbReference type="EMBL" id="GIJ62545.1"/>
    </source>
</evidence>
<evidence type="ECO:0000259" key="2">
    <source>
        <dbReference type="Pfam" id="PF01243"/>
    </source>
</evidence>
<dbReference type="AlphaFoldDB" id="A0A8J4E513"/>
<dbReference type="GO" id="GO:0070967">
    <property type="term" value="F:coenzyme F420 binding"/>
    <property type="evidence" value="ECO:0007669"/>
    <property type="project" value="TreeGrafter"/>
</dbReference>
<comment type="caution">
    <text evidence="3">The sequence shown here is derived from an EMBL/GenBank/DDBJ whole genome shotgun (WGS) entry which is preliminary data.</text>
</comment>
<dbReference type="InterPro" id="IPR052019">
    <property type="entry name" value="F420H2_bilvrd_red/Heme_oxyg"/>
</dbReference>
<dbReference type="EMBL" id="BOPG01000079">
    <property type="protein sequence ID" value="GIJ62545.1"/>
    <property type="molecule type" value="Genomic_DNA"/>
</dbReference>
<dbReference type="Gene3D" id="2.30.110.10">
    <property type="entry name" value="Electron Transport, Fmn-binding Protein, Chain A"/>
    <property type="match status" value="1"/>
</dbReference>
<dbReference type="Pfam" id="PF01243">
    <property type="entry name" value="PNPOx_N"/>
    <property type="match status" value="1"/>
</dbReference>
<keyword evidence="1" id="KW-0560">Oxidoreductase</keyword>
<dbReference type="SUPFAM" id="SSF50475">
    <property type="entry name" value="FMN-binding split barrel"/>
    <property type="match status" value="1"/>
</dbReference>
<sequence length="166" mass="18039">MVDARALLEDEVRAGKALQLATLGPDGAPVVCNLWFASSFEPDRLYFISRPGRAHCENLRRDPRVAGAVLAIDLDDPGSTAARGVQFIGRAVELPTTGIDAEIEVYAGRWPATANAIDPGRMERGEAHHRVYRIEVTDWVLYDEENFGKDPRQPVPVYGNGAGGPG</sequence>
<evidence type="ECO:0000313" key="4">
    <source>
        <dbReference type="Proteomes" id="UP000612585"/>
    </source>
</evidence>
<dbReference type="PANTHER" id="PTHR35176">
    <property type="entry name" value="HEME OXYGENASE HI_0854-RELATED"/>
    <property type="match status" value="1"/>
</dbReference>
<dbReference type="RefSeq" id="WP_204008242.1">
    <property type="nucleotide sequence ID" value="NZ_BOPG01000079.1"/>
</dbReference>
<evidence type="ECO:0000256" key="1">
    <source>
        <dbReference type="ARBA" id="ARBA00023002"/>
    </source>
</evidence>
<dbReference type="InterPro" id="IPR012349">
    <property type="entry name" value="Split_barrel_FMN-bd"/>
</dbReference>
<gene>
    <name evidence="3" type="ORF">Vau01_100610</name>
</gene>
<proteinExistence type="predicted"/>
<accession>A0A8J4E513</accession>
<dbReference type="PANTHER" id="PTHR35176:SF6">
    <property type="entry name" value="HEME OXYGENASE HI_0854-RELATED"/>
    <property type="match status" value="1"/>
</dbReference>
<dbReference type="GO" id="GO:0005829">
    <property type="term" value="C:cytosol"/>
    <property type="evidence" value="ECO:0007669"/>
    <property type="project" value="TreeGrafter"/>
</dbReference>
<keyword evidence="4" id="KW-1185">Reference proteome</keyword>
<feature type="domain" description="Pyridoxamine 5'-phosphate oxidase N-terminal" evidence="2">
    <location>
        <begin position="10"/>
        <end position="139"/>
    </location>
</feature>
<dbReference type="InterPro" id="IPR011576">
    <property type="entry name" value="Pyridox_Oxase_N"/>
</dbReference>
<dbReference type="Proteomes" id="UP000612585">
    <property type="component" value="Unassembled WGS sequence"/>
</dbReference>
<name>A0A8J4E513_9ACTN</name>
<dbReference type="GO" id="GO:0016627">
    <property type="term" value="F:oxidoreductase activity, acting on the CH-CH group of donors"/>
    <property type="evidence" value="ECO:0007669"/>
    <property type="project" value="TreeGrafter"/>
</dbReference>
<protein>
    <recommendedName>
        <fullName evidence="2">Pyridoxamine 5'-phosphate oxidase N-terminal domain-containing protein</fullName>
    </recommendedName>
</protein>
<reference evidence="3" key="1">
    <citation type="submission" date="2021-01" db="EMBL/GenBank/DDBJ databases">
        <title>Whole genome shotgun sequence of Virgisporangium aurantiacum NBRC 16421.</title>
        <authorList>
            <person name="Komaki H."/>
            <person name="Tamura T."/>
        </authorList>
    </citation>
    <scope>NUCLEOTIDE SEQUENCE</scope>
    <source>
        <strain evidence="3">NBRC 16421</strain>
    </source>
</reference>
<organism evidence="3 4">
    <name type="scientific">Virgisporangium aurantiacum</name>
    <dbReference type="NCBI Taxonomy" id="175570"/>
    <lineage>
        <taxon>Bacteria</taxon>
        <taxon>Bacillati</taxon>
        <taxon>Actinomycetota</taxon>
        <taxon>Actinomycetes</taxon>
        <taxon>Micromonosporales</taxon>
        <taxon>Micromonosporaceae</taxon>
        <taxon>Virgisporangium</taxon>
    </lineage>
</organism>